<feature type="signal peptide" evidence="1">
    <location>
        <begin position="1"/>
        <end position="31"/>
    </location>
</feature>
<dbReference type="PROSITE" id="PS51318">
    <property type="entry name" value="TAT"/>
    <property type="match status" value="1"/>
</dbReference>
<gene>
    <name evidence="2" type="ORF">FHS49_001689</name>
</gene>
<accession>A0A7W9AHT8</accession>
<name>A0A7W9AHT8_9SPHN</name>
<evidence type="ECO:0000313" key="2">
    <source>
        <dbReference type="EMBL" id="MBB5685681.1"/>
    </source>
</evidence>
<keyword evidence="1" id="KW-0732">Signal</keyword>
<comment type="caution">
    <text evidence="2">The sequence shown here is derived from an EMBL/GenBank/DDBJ whole genome shotgun (WGS) entry which is preliminary data.</text>
</comment>
<reference evidence="2 3" key="1">
    <citation type="submission" date="2020-08" db="EMBL/GenBank/DDBJ databases">
        <title>Genomic Encyclopedia of Type Strains, Phase IV (KMG-IV): sequencing the most valuable type-strain genomes for metagenomic binning, comparative biology and taxonomic classification.</title>
        <authorList>
            <person name="Goeker M."/>
        </authorList>
    </citation>
    <scope>NUCLEOTIDE SEQUENCE [LARGE SCALE GENOMIC DNA]</scope>
    <source>
        <strain evidence="2 3">DSM 25079</strain>
    </source>
</reference>
<dbReference type="EMBL" id="JACIJC010000002">
    <property type="protein sequence ID" value="MBB5685681.1"/>
    <property type="molecule type" value="Genomic_DNA"/>
</dbReference>
<proteinExistence type="predicted"/>
<evidence type="ECO:0000256" key="1">
    <source>
        <dbReference type="SAM" id="SignalP"/>
    </source>
</evidence>
<sequence length="185" mass="19705">MNDAATLHRRQLLQRAMLLAGLAAIPSEILAAVPESAAPLLDKASFNLVTAVADTLIPRTDTPGAVDADVPSLLGDMLKGWASAATRSELLGALQGIDSAARARAGMTFAALDPRQRHLILTEIDGSIPAMIPGYARLKDLMTILYYLSEPGSTIELRYEQVPGRWDPSLPVTPESRTEGGATLF</sequence>
<dbReference type="InterPro" id="IPR006311">
    <property type="entry name" value="TAT_signal"/>
</dbReference>
<keyword evidence="3" id="KW-1185">Reference proteome</keyword>
<evidence type="ECO:0000313" key="3">
    <source>
        <dbReference type="Proteomes" id="UP000549617"/>
    </source>
</evidence>
<evidence type="ECO:0008006" key="4">
    <source>
        <dbReference type="Google" id="ProtNLM"/>
    </source>
</evidence>
<dbReference type="AlphaFoldDB" id="A0A7W9AHT8"/>
<dbReference type="InterPro" id="IPR027056">
    <property type="entry name" value="Gluconate_2DH_su3"/>
</dbReference>
<organism evidence="2 3">
    <name type="scientific">Sphingobium boeckii</name>
    <dbReference type="NCBI Taxonomy" id="1082345"/>
    <lineage>
        <taxon>Bacteria</taxon>
        <taxon>Pseudomonadati</taxon>
        <taxon>Pseudomonadota</taxon>
        <taxon>Alphaproteobacteria</taxon>
        <taxon>Sphingomonadales</taxon>
        <taxon>Sphingomonadaceae</taxon>
        <taxon>Sphingobium</taxon>
    </lineage>
</organism>
<dbReference type="Proteomes" id="UP000549617">
    <property type="component" value="Unassembled WGS sequence"/>
</dbReference>
<protein>
    <recommendedName>
        <fullName evidence="4">Gluconate 2-dehydrogenase subunit 3 family protein</fullName>
    </recommendedName>
</protein>
<dbReference type="Pfam" id="PF13618">
    <property type="entry name" value="Gluconate_2-dh3"/>
    <property type="match status" value="1"/>
</dbReference>
<feature type="chain" id="PRO_5031144391" description="Gluconate 2-dehydrogenase subunit 3 family protein" evidence="1">
    <location>
        <begin position="32"/>
        <end position="185"/>
    </location>
</feature>